<dbReference type="HOGENOM" id="CLU_989973_0_0_10"/>
<sequence length="281" mass="29677">MKKLLLSVILIAANFTLSAQVGINTTEPRATLDVVGDAATSSVLDGILAPRLTEAQLRAKTYTIAQDGALVYVTADATPVAGQTENVTTKGYYFFDGDASVLKWTGIAEKAPTVVTDKIVFTAEYAGAALEADGSDNLGFLTSDNAGSAYNWMNYYSWENTQTDGGKNDYDIILRFTLPANFVGWKTDAIDVDYAATSGADVLASVYAEENPTAIATSLAPSRADENDWTSTTIASDAELSTLVAGSTGIIVLKMTVTDAGSVTTSIVRLGDITLNFTRSN</sequence>
<dbReference type="RefSeq" id="WP_015024826.1">
    <property type="nucleotide sequence ID" value="NC_018721.1"/>
</dbReference>
<name>K4IUV3_PSYTT</name>
<protein>
    <submittedName>
        <fullName evidence="2">Uncharacterized protein</fullName>
    </submittedName>
</protein>
<organism evidence="2 3">
    <name type="scientific">Psychroflexus torquis (strain ATCC 700755 / CIP 106069 / ACAM 623)</name>
    <dbReference type="NCBI Taxonomy" id="313595"/>
    <lineage>
        <taxon>Bacteria</taxon>
        <taxon>Pseudomonadati</taxon>
        <taxon>Bacteroidota</taxon>
        <taxon>Flavobacteriia</taxon>
        <taxon>Flavobacteriales</taxon>
        <taxon>Flavobacteriaceae</taxon>
        <taxon>Psychroflexus</taxon>
    </lineage>
</organism>
<evidence type="ECO:0000256" key="1">
    <source>
        <dbReference type="SAM" id="SignalP"/>
    </source>
</evidence>
<reference evidence="2" key="1">
    <citation type="submission" date="2006-03" db="EMBL/GenBank/DDBJ databases">
        <authorList>
            <person name="Bowman J."/>
            <person name="Ferriera S."/>
            <person name="Johnson J."/>
            <person name="Kravitz S."/>
            <person name="Halpern A."/>
            <person name="Remington K."/>
            <person name="Beeson K."/>
            <person name="Tran B."/>
            <person name="Rogers Y.-H."/>
            <person name="Friedman R."/>
            <person name="Venter J.C."/>
        </authorList>
    </citation>
    <scope>NUCLEOTIDE SEQUENCE [LARGE SCALE GENOMIC DNA]</scope>
    <source>
        <strain evidence="2">ATCC 700755</strain>
    </source>
</reference>
<dbReference type="EMBL" id="CP003879">
    <property type="protein sequence ID" value="AFU69255.1"/>
    <property type="molecule type" value="Genomic_DNA"/>
</dbReference>
<gene>
    <name evidence="2" type="ordered locus">P700755_002494</name>
</gene>
<dbReference type="Proteomes" id="UP000008514">
    <property type="component" value="Chromosome"/>
</dbReference>
<evidence type="ECO:0000313" key="2">
    <source>
        <dbReference type="EMBL" id="AFU69255.1"/>
    </source>
</evidence>
<feature type="chain" id="PRO_5003879581" evidence="1">
    <location>
        <begin position="20"/>
        <end position="281"/>
    </location>
</feature>
<proteinExistence type="predicted"/>
<evidence type="ECO:0000313" key="3">
    <source>
        <dbReference type="Proteomes" id="UP000008514"/>
    </source>
</evidence>
<dbReference type="AlphaFoldDB" id="K4IUV3"/>
<feature type="signal peptide" evidence="1">
    <location>
        <begin position="1"/>
        <end position="19"/>
    </location>
</feature>
<dbReference type="STRING" id="313595.P700755_002494"/>
<dbReference type="OrthoDB" id="1242646at2"/>
<keyword evidence="1" id="KW-0732">Signal</keyword>
<reference evidence="2" key="2">
    <citation type="submission" date="2012-09" db="EMBL/GenBank/DDBJ databases">
        <title>The complete sequence of Psychroflexus torquis an extreme psychrophile from sea-ice that is stimulated by light.</title>
        <authorList>
            <person name="Feng S."/>
            <person name="Powell S.M."/>
            <person name="Bowman J.P."/>
        </authorList>
    </citation>
    <scope>NUCLEOTIDE SEQUENCE [LARGE SCALE GENOMIC DNA]</scope>
    <source>
        <strain evidence="2">ATCC 700755</strain>
    </source>
</reference>
<dbReference type="eggNOG" id="ENOG503341K">
    <property type="taxonomic scope" value="Bacteria"/>
</dbReference>
<dbReference type="KEGG" id="ptq:P700755_002494"/>
<accession>K4IUV3</accession>
<keyword evidence="3" id="KW-1185">Reference proteome</keyword>